<comment type="caution">
    <text evidence="2">The sequence shown here is derived from an EMBL/GenBank/DDBJ whole genome shotgun (WGS) entry which is preliminary data.</text>
</comment>
<dbReference type="PANTHER" id="PTHR30390">
    <property type="entry name" value="SEDOHEPTULOSE 7-PHOSPHATE ISOMERASE / DNAA INITIATOR-ASSOCIATING FACTOR FOR REPLICATION INITIATION"/>
    <property type="match status" value="1"/>
</dbReference>
<accession>A0ABW9KJQ9</accession>
<gene>
    <name evidence="2" type="ORF">ACK2TP_06765</name>
</gene>
<dbReference type="RefSeq" id="WP_263413018.1">
    <property type="nucleotide sequence ID" value="NZ_BAABBH010000001.1"/>
</dbReference>
<dbReference type="CDD" id="cd05006">
    <property type="entry name" value="SIS_GmhA"/>
    <property type="match status" value="1"/>
</dbReference>
<dbReference type="InterPro" id="IPR050099">
    <property type="entry name" value="SIS_GmhA/DiaA_subfam"/>
</dbReference>
<dbReference type="InterPro" id="IPR035461">
    <property type="entry name" value="GmhA/DiaA"/>
</dbReference>
<sequence>MSEHLDTLVRRRPELVALTRAMRDAFDMLRQAHAADKVLLIAGNGGSAADAEHWAGELLKGFCRTRPLSAAERTGLDEAIAGRLQGAIRCIPLTGFPAFTTAFANDVDPTLIYAQLVWALGRPGDIFIGISTSGNARNVCEAAKVARARGLKIIGLTGSSGGALKEHCDICLRVPAAETYEVQELHLPVYHCLSRMLEEEFFQP</sequence>
<feature type="domain" description="SIS" evidence="1">
    <location>
        <begin position="25"/>
        <end position="204"/>
    </location>
</feature>
<evidence type="ECO:0000259" key="1">
    <source>
        <dbReference type="PROSITE" id="PS51464"/>
    </source>
</evidence>
<dbReference type="InterPro" id="IPR046348">
    <property type="entry name" value="SIS_dom_sf"/>
</dbReference>
<dbReference type="Proteomes" id="UP001634747">
    <property type="component" value="Unassembled WGS sequence"/>
</dbReference>
<dbReference type="Pfam" id="PF13580">
    <property type="entry name" value="SIS_2"/>
    <property type="match status" value="1"/>
</dbReference>
<reference evidence="2 3" key="1">
    <citation type="submission" date="2024-12" db="EMBL/GenBank/DDBJ databases">
        <authorList>
            <person name="Lee Y."/>
        </authorList>
    </citation>
    <scope>NUCLEOTIDE SEQUENCE [LARGE SCALE GENOMIC DNA]</scope>
    <source>
        <strain evidence="2 3">03SUJ4</strain>
    </source>
</reference>
<evidence type="ECO:0000313" key="2">
    <source>
        <dbReference type="EMBL" id="MFN2975458.1"/>
    </source>
</evidence>
<dbReference type="InterPro" id="IPR001347">
    <property type="entry name" value="SIS_dom"/>
</dbReference>
<keyword evidence="3" id="KW-1185">Reference proteome</keyword>
<evidence type="ECO:0000313" key="3">
    <source>
        <dbReference type="Proteomes" id="UP001634747"/>
    </source>
</evidence>
<dbReference type="PROSITE" id="PS51464">
    <property type="entry name" value="SIS"/>
    <property type="match status" value="1"/>
</dbReference>
<name>A0ABW9KJQ9_9BACT</name>
<proteinExistence type="predicted"/>
<organism evidence="2 3">
    <name type="scientific">Terriglobus aquaticus</name>
    <dbReference type="NCBI Taxonomy" id="940139"/>
    <lineage>
        <taxon>Bacteria</taxon>
        <taxon>Pseudomonadati</taxon>
        <taxon>Acidobacteriota</taxon>
        <taxon>Terriglobia</taxon>
        <taxon>Terriglobales</taxon>
        <taxon>Acidobacteriaceae</taxon>
        <taxon>Terriglobus</taxon>
    </lineage>
</organism>
<dbReference type="EMBL" id="JBJYXY010000001">
    <property type="protein sequence ID" value="MFN2975458.1"/>
    <property type="molecule type" value="Genomic_DNA"/>
</dbReference>
<protein>
    <submittedName>
        <fullName evidence="2">SIS domain-containing protein</fullName>
    </submittedName>
</protein>
<dbReference type="Gene3D" id="3.40.50.10490">
    <property type="entry name" value="Glucose-6-phosphate isomerase like protein, domain 1"/>
    <property type="match status" value="1"/>
</dbReference>
<dbReference type="SUPFAM" id="SSF53697">
    <property type="entry name" value="SIS domain"/>
    <property type="match status" value="1"/>
</dbReference>